<evidence type="ECO:0000313" key="1">
    <source>
        <dbReference type="EMBL" id="CAF0704488.1"/>
    </source>
</evidence>
<dbReference type="Proteomes" id="UP000663859">
    <property type="component" value="Unassembled WGS sequence"/>
</dbReference>
<sequence length="80" mass="8621">MFLDGLAVILFKTSLVLIGQVSGALAPASREVLQKKSLGNERNKRAFLCSMRKSPIGFLGWVKGSGFPNSKIVGELLEEA</sequence>
<name>A0A8J2FTF2_9BACT</name>
<dbReference type="AlphaFoldDB" id="A0A8J2FTF2"/>
<accession>A0A8J2FTF2</accession>
<reference evidence="1" key="1">
    <citation type="submission" date="2021-02" db="EMBL/GenBank/DDBJ databases">
        <authorList>
            <person name="Cremers G."/>
            <person name="Picone N."/>
        </authorList>
    </citation>
    <scope>NUCLEOTIDE SEQUENCE</scope>
    <source>
        <strain evidence="1">PQ17</strain>
    </source>
</reference>
<protein>
    <submittedName>
        <fullName evidence="1">Uncharacterized protein</fullName>
    </submittedName>
</protein>
<organism evidence="1 2">
    <name type="scientific">Candidatus Methylacidithermus pantelleriae</name>
    <dbReference type="NCBI Taxonomy" id="2744239"/>
    <lineage>
        <taxon>Bacteria</taxon>
        <taxon>Pseudomonadati</taxon>
        <taxon>Verrucomicrobiota</taxon>
        <taxon>Methylacidiphilae</taxon>
        <taxon>Methylacidiphilales</taxon>
        <taxon>Methylacidiphilaceae</taxon>
        <taxon>Candidatus Methylacidithermus</taxon>
    </lineage>
</organism>
<evidence type="ECO:0000313" key="2">
    <source>
        <dbReference type="Proteomes" id="UP000663859"/>
    </source>
</evidence>
<gene>
    <name evidence="1" type="ORF">MPNT_70041</name>
</gene>
<dbReference type="EMBL" id="CAJNOB010000067">
    <property type="protein sequence ID" value="CAF0704488.1"/>
    <property type="molecule type" value="Genomic_DNA"/>
</dbReference>
<comment type="caution">
    <text evidence="1">The sequence shown here is derived from an EMBL/GenBank/DDBJ whole genome shotgun (WGS) entry which is preliminary data.</text>
</comment>
<proteinExistence type="predicted"/>
<keyword evidence="2" id="KW-1185">Reference proteome</keyword>